<accession>A0A3D9D0D0</accession>
<dbReference type="CDD" id="cd07016">
    <property type="entry name" value="S14_ClpP_1"/>
    <property type="match status" value="1"/>
</dbReference>
<evidence type="ECO:0000313" key="2">
    <source>
        <dbReference type="Proteomes" id="UP000256326"/>
    </source>
</evidence>
<dbReference type="Pfam" id="PF00574">
    <property type="entry name" value="CLP_protease"/>
    <property type="match status" value="1"/>
</dbReference>
<dbReference type="EMBL" id="QNUG01000010">
    <property type="protein sequence ID" value="REC71368.1"/>
    <property type="molecule type" value="Genomic_DNA"/>
</dbReference>
<dbReference type="InterPro" id="IPR029045">
    <property type="entry name" value="ClpP/crotonase-like_dom_sf"/>
</dbReference>
<dbReference type="PANTHER" id="PTHR10381:SF11">
    <property type="entry name" value="ATP-DEPENDENT CLP PROTEASE PROTEOLYTIC SUBUNIT, MITOCHONDRIAL"/>
    <property type="match status" value="1"/>
</dbReference>
<keyword evidence="2" id="KW-1185">Reference proteome</keyword>
<dbReference type="SUPFAM" id="SSF52096">
    <property type="entry name" value="ClpP/crotonase"/>
    <property type="match status" value="1"/>
</dbReference>
<proteinExistence type="predicted"/>
<dbReference type="GO" id="GO:0006515">
    <property type="term" value="P:protein quality control for misfolded or incompletely synthesized proteins"/>
    <property type="evidence" value="ECO:0007669"/>
    <property type="project" value="TreeGrafter"/>
</dbReference>
<gene>
    <name evidence="1" type="ORF">DRF58_06010</name>
</gene>
<evidence type="ECO:0000313" key="1">
    <source>
        <dbReference type="EMBL" id="REC71368.1"/>
    </source>
</evidence>
<reference evidence="1 2" key="1">
    <citation type="journal article" date="2006" name="Int. J. Syst. Evol. Microbiol.">
        <title>Chryseobacterium hispanicum sp. nov., isolated from the drinking water distribution system of Sevilla, Spain.</title>
        <authorList>
            <person name="Gallego V."/>
            <person name="Garcia M.T."/>
            <person name="Ventosa A."/>
        </authorList>
    </citation>
    <scope>NUCLEOTIDE SEQUENCE [LARGE SCALE GENOMIC DNA]</scope>
    <source>
        <strain evidence="1 2">KCTC 22104</strain>
    </source>
</reference>
<dbReference type="Proteomes" id="UP000256326">
    <property type="component" value="Unassembled WGS sequence"/>
</dbReference>
<sequence>MTHGKIEAAISNDVLNLRISGRIWQGEVASAFKYYIDNAISENVKNATLYINSEGGSVFEAQEAINELKRLDSVKITVGALAASAATMFLCYFDAECSTSSQFMIHKPSTYISGNEDKVKADLKALENLTNVYRSAYAKAFNLTEQEVEDLWKNDYWMDSNEAKEKGLVKTITTEEIQIDDSTIKMMVACGCPTIPKPTSEKKNSTKNKMDINQLKAALGMPADATEEQVLEKVAENKKKADNAAATEASANQQKEQAAEKVINQAILDKKITADMKATYVSLHKQDPAGTEAILASMKGVTPASKEIKDKPDGEMPEALGRENWTIDDYLEKDPAALDALIEKDPAAVQKLNAVYASKN</sequence>
<protein>
    <recommendedName>
        <fullName evidence="3">ATP-dependent Clp protease proteolytic subunit</fullName>
    </recommendedName>
</protein>
<dbReference type="GO" id="GO:0004252">
    <property type="term" value="F:serine-type endopeptidase activity"/>
    <property type="evidence" value="ECO:0007669"/>
    <property type="project" value="TreeGrafter"/>
</dbReference>
<organism evidence="1 2">
    <name type="scientific">Epilithonimonas hispanica</name>
    <dbReference type="NCBI Taxonomy" id="358687"/>
    <lineage>
        <taxon>Bacteria</taxon>
        <taxon>Pseudomonadati</taxon>
        <taxon>Bacteroidota</taxon>
        <taxon>Flavobacteriia</taxon>
        <taxon>Flavobacteriales</taxon>
        <taxon>Weeksellaceae</taxon>
        <taxon>Chryseobacterium group</taxon>
        <taxon>Epilithonimonas</taxon>
    </lineage>
</organism>
<evidence type="ECO:0008006" key="3">
    <source>
        <dbReference type="Google" id="ProtNLM"/>
    </source>
</evidence>
<dbReference type="GO" id="GO:0009368">
    <property type="term" value="C:endopeptidase Clp complex"/>
    <property type="evidence" value="ECO:0007669"/>
    <property type="project" value="TreeGrafter"/>
</dbReference>
<dbReference type="InterPro" id="IPR023562">
    <property type="entry name" value="ClpP/TepA"/>
</dbReference>
<dbReference type="AlphaFoldDB" id="A0A3D9D0D0"/>
<dbReference type="Gene3D" id="3.90.226.10">
    <property type="entry name" value="2-enoyl-CoA Hydratase, Chain A, domain 1"/>
    <property type="match status" value="1"/>
</dbReference>
<name>A0A3D9D0D0_9FLAO</name>
<dbReference type="GO" id="GO:0004176">
    <property type="term" value="F:ATP-dependent peptidase activity"/>
    <property type="evidence" value="ECO:0007669"/>
    <property type="project" value="TreeGrafter"/>
</dbReference>
<dbReference type="RefSeq" id="WP_116033855.1">
    <property type="nucleotide sequence ID" value="NZ_JBHLVV010000052.1"/>
</dbReference>
<dbReference type="OrthoDB" id="1408931at2"/>
<dbReference type="GO" id="GO:0051117">
    <property type="term" value="F:ATPase binding"/>
    <property type="evidence" value="ECO:0007669"/>
    <property type="project" value="TreeGrafter"/>
</dbReference>
<dbReference type="PANTHER" id="PTHR10381">
    <property type="entry name" value="ATP-DEPENDENT CLP PROTEASE PROTEOLYTIC SUBUNIT"/>
    <property type="match status" value="1"/>
</dbReference>
<comment type="caution">
    <text evidence="1">The sequence shown here is derived from an EMBL/GenBank/DDBJ whole genome shotgun (WGS) entry which is preliminary data.</text>
</comment>